<comment type="caution">
    <text evidence="1">The sequence shown here is derived from an EMBL/GenBank/DDBJ whole genome shotgun (WGS) entry which is preliminary data.</text>
</comment>
<organism evidence="1">
    <name type="scientific">marine sediment metagenome</name>
    <dbReference type="NCBI Taxonomy" id="412755"/>
    <lineage>
        <taxon>unclassified sequences</taxon>
        <taxon>metagenomes</taxon>
        <taxon>ecological metagenomes</taxon>
    </lineage>
</organism>
<sequence length="66" mass="6902">MSDFSELCPLFETGVFHEVTFPNIDMTGITAVGNGLIGSLTVGVATASGNWTFGRTVVVTGAFCRT</sequence>
<reference evidence="1" key="1">
    <citation type="journal article" date="2014" name="Front. Microbiol.">
        <title>High frequency of phylogenetically diverse reductive dehalogenase-homologous genes in deep subseafloor sedimentary metagenomes.</title>
        <authorList>
            <person name="Kawai M."/>
            <person name="Futagami T."/>
            <person name="Toyoda A."/>
            <person name="Takaki Y."/>
            <person name="Nishi S."/>
            <person name="Hori S."/>
            <person name="Arai W."/>
            <person name="Tsubouchi T."/>
            <person name="Morono Y."/>
            <person name="Uchiyama I."/>
            <person name="Ito T."/>
            <person name="Fujiyama A."/>
            <person name="Inagaki F."/>
            <person name="Takami H."/>
        </authorList>
    </citation>
    <scope>NUCLEOTIDE SEQUENCE</scope>
    <source>
        <strain evidence="1">Expedition CK06-06</strain>
    </source>
</reference>
<dbReference type="AlphaFoldDB" id="X0Z489"/>
<feature type="non-terminal residue" evidence="1">
    <location>
        <position position="66"/>
    </location>
</feature>
<protein>
    <submittedName>
        <fullName evidence="1">Uncharacterized protein</fullName>
    </submittedName>
</protein>
<accession>X0Z489</accession>
<proteinExistence type="predicted"/>
<name>X0Z489_9ZZZZ</name>
<evidence type="ECO:0000313" key="1">
    <source>
        <dbReference type="EMBL" id="GAG53237.1"/>
    </source>
</evidence>
<gene>
    <name evidence="1" type="ORF">S01H1_76172</name>
</gene>
<dbReference type="EMBL" id="BARS01051102">
    <property type="protein sequence ID" value="GAG53237.1"/>
    <property type="molecule type" value="Genomic_DNA"/>
</dbReference>